<sequence length="191" mass="20904">DVDPIQIRAEVAQHEEWHQAPGGFAISIRAHGRCRVERHSVNQHAAVNIQRNACQIGRQVTGQEQCCVGNVLRFTQTAQRNTVDDRTEHTGFRGAVVRAAENTAATLRGHRRHAHDAARGLLAHQRNDGLRHQQRAAQTDIEHFVVIRVADVEGLEGLGNTGVVDQHVDTAEVLDGLDHGVVNLCLVGDVG</sequence>
<feature type="non-terminal residue" evidence="1">
    <location>
        <position position="1"/>
    </location>
</feature>
<comment type="caution">
    <text evidence="1">The sequence shown here is derived from an EMBL/GenBank/DDBJ whole genome shotgun (WGS) entry which is preliminary data.</text>
</comment>
<proteinExistence type="predicted"/>
<dbReference type="EMBL" id="BKCJ011104924">
    <property type="protein sequence ID" value="GFC86403.1"/>
    <property type="molecule type" value="Genomic_DNA"/>
</dbReference>
<evidence type="ECO:0000313" key="1">
    <source>
        <dbReference type="EMBL" id="GFC86403.1"/>
    </source>
</evidence>
<protein>
    <submittedName>
        <fullName evidence="1">Uncharacterized protein</fullName>
    </submittedName>
</protein>
<name>A0A699RKW4_TANCI</name>
<feature type="non-terminal residue" evidence="1">
    <location>
        <position position="191"/>
    </location>
</feature>
<reference evidence="1" key="1">
    <citation type="journal article" date="2019" name="Sci. Rep.">
        <title>Draft genome of Tanacetum cinerariifolium, the natural source of mosquito coil.</title>
        <authorList>
            <person name="Yamashiro T."/>
            <person name="Shiraishi A."/>
            <person name="Satake H."/>
            <person name="Nakayama K."/>
        </authorList>
    </citation>
    <scope>NUCLEOTIDE SEQUENCE</scope>
</reference>
<accession>A0A699RKW4</accession>
<dbReference type="AlphaFoldDB" id="A0A699RKW4"/>
<organism evidence="1">
    <name type="scientific">Tanacetum cinerariifolium</name>
    <name type="common">Dalmatian daisy</name>
    <name type="synonym">Chrysanthemum cinerariifolium</name>
    <dbReference type="NCBI Taxonomy" id="118510"/>
    <lineage>
        <taxon>Eukaryota</taxon>
        <taxon>Viridiplantae</taxon>
        <taxon>Streptophyta</taxon>
        <taxon>Embryophyta</taxon>
        <taxon>Tracheophyta</taxon>
        <taxon>Spermatophyta</taxon>
        <taxon>Magnoliopsida</taxon>
        <taxon>eudicotyledons</taxon>
        <taxon>Gunneridae</taxon>
        <taxon>Pentapetalae</taxon>
        <taxon>asterids</taxon>
        <taxon>campanulids</taxon>
        <taxon>Asterales</taxon>
        <taxon>Asteraceae</taxon>
        <taxon>Asteroideae</taxon>
        <taxon>Anthemideae</taxon>
        <taxon>Anthemidinae</taxon>
        <taxon>Tanacetum</taxon>
    </lineage>
</organism>
<gene>
    <name evidence="1" type="ORF">Tci_858373</name>
</gene>